<sequence>MRFAVKTSILSKRWRYIWTSLPTLSFTSSEYDGRPFCPWGSRKWIQPTFFENFVDNALILRNQKSDINKFGLSWYLDRHIETDTIRNHLNTWINAALNRDVAILSVDIGGLLGSDTSELIDSKSEIFRHQFTSKLFNCATLTKLKLKVDIQIYDAEIGDYCKDYLSKINFPKPVHLPCLSVLKLDSIVIDNANSLFLGTPVLEYLSIKGCKISIDNCSDMDWFGILSLTLKYFELKNCIMPKKIKLNVPNLQTLVCEDYTWHEYSMENISSLVCARIEMLDFSSQGDGDHYLKLPEHEKKLCATRAMDFLKALDTVNELQLSPGILENLFTSNIILNEDYTEHRIS</sequence>
<evidence type="ECO:0000313" key="1">
    <source>
        <dbReference type="EMBL" id="KAI3876157.1"/>
    </source>
</evidence>
<organism evidence="1 2">
    <name type="scientific">Papaver atlanticum</name>
    <dbReference type="NCBI Taxonomy" id="357466"/>
    <lineage>
        <taxon>Eukaryota</taxon>
        <taxon>Viridiplantae</taxon>
        <taxon>Streptophyta</taxon>
        <taxon>Embryophyta</taxon>
        <taxon>Tracheophyta</taxon>
        <taxon>Spermatophyta</taxon>
        <taxon>Magnoliopsida</taxon>
        <taxon>Ranunculales</taxon>
        <taxon>Papaveraceae</taxon>
        <taxon>Papaveroideae</taxon>
        <taxon>Papaver</taxon>
    </lineage>
</organism>
<protein>
    <submittedName>
        <fullName evidence="1">Uncharacterized protein</fullName>
    </submittedName>
</protein>
<dbReference type="PANTHER" id="PTHR31900">
    <property type="entry name" value="F-BOX/RNI SUPERFAMILY PROTEIN-RELATED"/>
    <property type="match status" value="1"/>
</dbReference>
<dbReference type="InterPro" id="IPR050232">
    <property type="entry name" value="FBL13/AtMIF1-like"/>
</dbReference>
<accession>A0AAD4S9G6</accession>
<dbReference type="SUPFAM" id="SSF52047">
    <property type="entry name" value="RNI-like"/>
    <property type="match status" value="1"/>
</dbReference>
<dbReference type="AlphaFoldDB" id="A0AAD4S9G6"/>
<name>A0AAD4S9G6_9MAGN</name>
<dbReference type="EMBL" id="JAJJMB010012509">
    <property type="protein sequence ID" value="KAI3876157.1"/>
    <property type="molecule type" value="Genomic_DNA"/>
</dbReference>
<dbReference type="Proteomes" id="UP001202328">
    <property type="component" value="Unassembled WGS sequence"/>
</dbReference>
<keyword evidence="2" id="KW-1185">Reference proteome</keyword>
<comment type="caution">
    <text evidence="1">The sequence shown here is derived from an EMBL/GenBank/DDBJ whole genome shotgun (WGS) entry which is preliminary data.</text>
</comment>
<evidence type="ECO:0000313" key="2">
    <source>
        <dbReference type="Proteomes" id="UP001202328"/>
    </source>
</evidence>
<reference evidence="1" key="1">
    <citation type="submission" date="2022-04" db="EMBL/GenBank/DDBJ databases">
        <title>A functionally conserved STORR gene fusion in Papaver species that diverged 16.8 million years ago.</title>
        <authorList>
            <person name="Catania T."/>
        </authorList>
    </citation>
    <scope>NUCLEOTIDE SEQUENCE</scope>
    <source>
        <strain evidence="1">S-188037</strain>
    </source>
</reference>
<proteinExistence type="predicted"/>
<dbReference type="PANTHER" id="PTHR31900:SF34">
    <property type="entry name" value="EMB|CAB62440.1-RELATED"/>
    <property type="match status" value="1"/>
</dbReference>
<gene>
    <name evidence="1" type="ORF">MKW98_029109</name>
</gene>